<dbReference type="Proteomes" id="UP000811246">
    <property type="component" value="Chromosome 10"/>
</dbReference>
<evidence type="ECO:0000313" key="2">
    <source>
        <dbReference type="EMBL" id="KAG6693372.1"/>
    </source>
</evidence>
<sequence length="86" mass="9666">MIEQIRVAKPAAFFEYELFEGDPNHLRTIKATPTQIGPWIDPSSLKLKHRIGRGPFGDVFLATPHIVLAICRVCCYCVLLNIVLAM</sequence>
<organism evidence="2 3">
    <name type="scientific">Carya illinoinensis</name>
    <name type="common">Pecan</name>
    <dbReference type="NCBI Taxonomy" id="32201"/>
    <lineage>
        <taxon>Eukaryota</taxon>
        <taxon>Viridiplantae</taxon>
        <taxon>Streptophyta</taxon>
        <taxon>Embryophyta</taxon>
        <taxon>Tracheophyta</taxon>
        <taxon>Spermatophyta</taxon>
        <taxon>Magnoliopsida</taxon>
        <taxon>eudicotyledons</taxon>
        <taxon>Gunneridae</taxon>
        <taxon>Pentapetalae</taxon>
        <taxon>rosids</taxon>
        <taxon>fabids</taxon>
        <taxon>Fagales</taxon>
        <taxon>Juglandaceae</taxon>
        <taxon>Carya</taxon>
    </lineage>
</organism>
<keyword evidence="1" id="KW-0472">Membrane</keyword>
<gene>
    <name evidence="2" type="ORF">I3842_10G164800</name>
</gene>
<proteinExistence type="predicted"/>
<accession>A0A922DZI9</accession>
<dbReference type="EMBL" id="CM031834">
    <property type="protein sequence ID" value="KAG6693372.1"/>
    <property type="molecule type" value="Genomic_DNA"/>
</dbReference>
<dbReference type="AlphaFoldDB" id="A0A922DZI9"/>
<dbReference type="PANTHER" id="PTHR47209">
    <property type="entry name" value="OS06G0639500 PROTEIN"/>
    <property type="match status" value="1"/>
</dbReference>
<evidence type="ECO:0000256" key="1">
    <source>
        <dbReference type="SAM" id="Phobius"/>
    </source>
</evidence>
<protein>
    <submittedName>
        <fullName evidence="2">Uncharacterized protein</fullName>
    </submittedName>
</protein>
<keyword evidence="1" id="KW-0812">Transmembrane</keyword>
<evidence type="ECO:0000313" key="3">
    <source>
        <dbReference type="Proteomes" id="UP000811246"/>
    </source>
</evidence>
<dbReference type="PANTHER" id="PTHR47209:SF10">
    <property type="entry name" value="E3 UBIQUITIN-PROTEIN LIGASE KEG-LIKE"/>
    <property type="match status" value="1"/>
</dbReference>
<name>A0A922DZI9_CARIL</name>
<feature type="transmembrane region" description="Helical" evidence="1">
    <location>
        <begin position="65"/>
        <end position="84"/>
    </location>
</feature>
<reference evidence="2" key="1">
    <citation type="submission" date="2021-01" db="EMBL/GenBank/DDBJ databases">
        <authorList>
            <person name="Lovell J.T."/>
            <person name="Bentley N."/>
            <person name="Bhattarai G."/>
            <person name="Jenkins J.W."/>
            <person name="Sreedasyam A."/>
            <person name="Alarcon Y."/>
            <person name="Bock C."/>
            <person name="Boston L."/>
            <person name="Carlson J."/>
            <person name="Cervantes K."/>
            <person name="Clermont K."/>
            <person name="Krom N."/>
            <person name="Kubenka K."/>
            <person name="Mamidi S."/>
            <person name="Mattison C."/>
            <person name="Monteros M."/>
            <person name="Pisani C."/>
            <person name="Plott C."/>
            <person name="Rajasekar S."/>
            <person name="Rhein H.S."/>
            <person name="Rohla C."/>
            <person name="Song M."/>
            <person name="Hilaire R.S."/>
            <person name="Shu S."/>
            <person name="Wells L."/>
            <person name="Wang X."/>
            <person name="Webber J."/>
            <person name="Heerema R.J."/>
            <person name="Klein P."/>
            <person name="Conner P."/>
            <person name="Grauke L."/>
            <person name="Grimwood J."/>
            <person name="Schmutz J."/>
            <person name="Randall J.J."/>
        </authorList>
    </citation>
    <scope>NUCLEOTIDE SEQUENCE</scope>
    <source>
        <tissue evidence="2">Leaf</tissue>
    </source>
</reference>
<dbReference type="InterPro" id="IPR053293">
    <property type="entry name" value="OCM_Kinase"/>
</dbReference>
<comment type="caution">
    <text evidence="2">The sequence shown here is derived from an EMBL/GenBank/DDBJ whole genome shotgun (WGS) entry which is preliminary data.</text>
</comment>
<keyword evidence="1" id="KW-1133">Transmembrane helix</keyword>